<organism evidence="1 2">
    <name type="scientific">Panagrolaimus sp. ES5</name>
    <dbReference type="NCBI Taxonomy" id="591445"/>
    <lineage>
        <taxon>Eukaryota</taxon>
        <taxon>Metazoa</taxon>
        <taxon>Ecdysozoa</taxon>
        <taxon>Nematoda</taxon>
        <taxon>Chromadorea</taxon>
        <taxon>Rhabditida</taxon>
        <taxon>Tylenchina</taxon>
        <taxon>Panagrolaimomorpha</taxon>
        <taxon>Panagrolaimoidea</taxon>
        <taxon>Panagrolaimidae</taxon>
        <taxon>Panagrolaimus</taxon>
    </lineage>
</organism>
<accession>A0AC34FE61</accession>
<proteinExistence type="predicted"/>
<reference evidence="2" key="1">
    <citation type="submission" date="2022-11" db="UniProtKB">
        <authorList>
            <consortium name="WormBaseParasite"/>
        </authorList>
    </citation>
    <scope>IDENTIFICATION</scope>
</reference>
<name>A0AC34FE61_9BILA</name>
<evidence type="ECO:0000313" key="1">
    <source>
        <dbReference type="Proteomes" id="UP000887579"/>
    </source>
</evidence>
<protein>
    <submittedName>
        <fullName evidence="2">C-type lectin domain-containing protein</fullName>
    </submittedName>
</protein>
<evidence type="ECO:0000313" key="2">
    <source>
        <dbReference type="WBParaSite" id="ES5_v2.g15707.t1"/>
    </source>
</evidence>
<dbReference type="Proteomes" id="UP000887579">
    <property type="component" value="Unplaced"/>
</dbReference>
<dbReference type="WBParaSite" id="ES5_v2.g15707.t1">
    <property type="protein sequence ID" value="ES5_v2.g15707.t1"/>
    <property type="gene ID" value="ES5_v2.g15707"/>
</dbReference>
<sequence length="296" mass="33742">MFFRVIIFACLFSVINASCPKESLEWQKSCYFFKNETIGFAAAEVECVQNGGHLVSIHDSFTDALLAQETSNFFHQSTMVDFWTGLTKMMPSGNWSWIDGTPLDFVDWAKGEPQNITGHNCAAESISDGFWRSDDCFKLKPYVCKADKTFFEPATTTTTKYPVYANCSYPYIYFEPTHSCYGVGNFTGPMNWTQGEQYCQHYGAHLASIHSYDELYYLGSFVYNAHFDFWIGAFSIDGGNSWEWSDRSSWDFNPWSPGWPKMHSNACGLLWSPAIGDQPCDAIRQIICKKPFIIKL</sequence>